<evidence type="ECO:0000313" key="1">
    <source>
        <dbReference type="EMBL" id="KAG5569774.1"/>
    </source>
</evidence>
<dbReference type="AlphaFoldDB" id="A0A9J5W3S7"/>
<reference evidence="1 2" key="1">
    <citation type="submission" date="2020-09" db="EMBL/GenBank/DDBJ databases">
        <title>De no assembly of potato wild relative species, Solanum commersonii.</title>
        <authorList>
            <person name="Cho K."/>
        </authorList>
    </citation>
    <scope>NUCLEOTIDE SEQUENCE [LARGE SCALE GENOMIC DNA]</scope>
    <source>
        <strain evidence="1">LZ3.2</strain>
        <tissue evidence="1">Leaf</tissue>
    </source>
</reference>
<dbReference type="PANTHER" id="PTHR37077">
    <property type="match status" value="1"/>
</dbReference>
<evidence type="ECO:0000313" key="2">
    <source>
        <dbReference type="Proteomes" id="UP000824120"/>
    </source>
</evidence>
<dbReference type="PANTHER" id="PTHR37077:SF1">
    <property type="match status" value="1"/>
</dbReference>
<sequence length="91" mass="10317">MSSIFKIIGSYKRKSCFMLPRFFKMLIGSCSYGDDDDDDYKYDYAPATYLEIGVGDYDGHYNYTPTTSLEGDNNDVDRDYDYAPAAGDVIV</sequence>
<proteinExistence type="predicted"/>
<dbReference type="Proteomes" id="UP000824120">
    <property type="component" value="Chromosome 12"/>
</dbReference>
<dbReference type="EMBL" id="JACXVP010000012">
    <property type="protein sequence ID" value="KAG5569774.1"/>
    <property type="molecule type" value="Genomic_DNA"/>
</dbReference>
<protein>
    <submittedName>
        <fullName evidence="1">Uncharacterized protein</fullName>
    </submittedName>
</protein>
<keyword evidence="2" id="KW-1185">Reference proteome</keyword>
<organism evidence="1 2">
    <name type="scientific">Solanum commersonii</name>
    <name type="common">Commerson's wild potato</name>
    <name type="synonym">Commerson's nightshade</name>
    <dbReference type="NCBI Taxonomy" id="4109"/>
    <lineage>
        <taxon>Eukaryota</taxon>
        <taxon>Viridiplantae</taxon>
        <taxon>Streptophyta</taxon>
        <taxon>Embryophyta</taxon>
        <taxon>Tracheophyta</taxon>
        <taxon>Spermatophyta</taxon>
        <taxon>Magnoliopsida</taxon>
        <taxon>eudicotyledons</taxon>
        <taxon>Gunneridae</taxon>
        <taxon>Pentapetalae</taxon>
        <taxon>asterids</taxon>
        <taxon>lamiids</taxon>
        <taxon>Solanales</taxon>
        <taxon>Solanaceae</taxon>
        <taxon>Solanoideae</taxon>
        <taxon>Solaneae</taxon>
        <taxon>Solanum</taxon>
    </lineage>
</organism>
<name>A0A9J5W3S7_SOLCO</name>
<gene>
    <name evidence="1" type="ORF">H5410_059540</name>
</gene>
<comment type="caution">
    <text evidence="1">The sequence shown here is derived from an EMBL/GenBank/DDBJ whole genome shotgun (WGS) entry which is preliminary data.</text>
</comment>
<accession>A0A9J5W3S7</accession>